<dbReference type="KEGG" id="eel:EUBELI_00909"/>
<dbReference type="HOGENOM" id="CLU_3061632_0_0_9"/>
<dbReference type="EMBL" id="CP001104">
    <property type="protein sequence ID" value="ACR71911.1"/>
    <property type="molecule type" value="Genomic_DNA"/>
</dbReference>
<sequence length="53" mass="6576">MYHKDAFGRLFCKSFFAMWHLTKKYRGGGRIKREFIKHEILKLHLKEKKYEDD</sequence>
<proteinExistence type="predicted"/>
<evidence type="ECO:0000313" key="1">
    <source>
        <dbReference type="EMBL" id="ACR71911.1"/>
    </source>
</evidence>
<organism evidence="1 2">
    <name type="scientific">Lachnospira eligens (strain ATCC 27750 / DSM 3376 / VPI C15-48 / C15-B4)</name>
    <name type="common">Eubacterium eligens</name>
    <dbReference type="NCBI Taxonomy" id="515620"/>
    <lineage>
        <taxon>Bacteria</taxon>
        <taxon>Bacillati</taxon>
        <taxon>Bacillota</taxon>
        <taxon>Clostridia</taxon>
        <taxon>Lachnospirales</taxon>
        <taxon>Lachnospiraceae</taxon>
        <taxon>Lachnospira</taxon>
    </lineage>
</organism>
<name>C4Z5Q2_LACE2</name>
<dbReference type="STRING" id="515620.EUBELI_00909"/>
<dbReference type="Proteomes" id="UP000001476">
    <property type="component" value="Chromosome"/>
</dbReference>
<dbReference type="AlphaFoldDB" id="C4Z5Q2"/>
<evidence type="ECO:0000313" key="2">
    <source>
        <dbReference type="Proteomes" id="UP000001476"/>
    </source>
</evidence>
<reference evidence="1 2" key="1">
    <citation type="journal article" date="2009" name="Proc. Natl. Acad. Sci. U.S.A.">
        <title>Characterizing a model human gut microbiota composed of members of its two dominant bacterial phyla.</title>
        <authorList>
            <person name="Mahowald M.A."/>
            <person name="Rey F.E."/>
            <person name="Seedorf H."/>
            <person name="Turnbaugh P.J."/>
            <person name="Fulton R.S."/>
            <person name="Wollam A."/>
            <person name="Shah N."/>
            <person name="Wang C."/>
            <person name="Magrini V."/>
            <person name="Wilson R.K."/>
            <person name="Cantarel B.L."/>
            <person name="Coutinho P.M."/>
            <person name="Henrissat B."/>
            <person name="Crock L.W."/>
            <person name="Russell A."/>
            <person name="Verberkmoes N.C."/>
            <person name="Hettich R.L."/>
            <person name="Gordon J.I."/>
        </authorList>
    </citation>
    <scope>NUCLEOTIDE SEQUENCE [LARGE SCALE GENOMIC DNA]</scope>
    <source>
        <strain evidence="2">ATCC 27750 / DSM 3376 / VPI C15-48 / C15-B4</strain>
    </source>
</reference>
<accession>C4Z5Q2</accession>
<keyword evidence="2" id="KW-1185">Reference proteome</keyword>
<protein>
    <submittedName>
        <fullName evidence="1">Uncharacterized protein</fullName>
    </submittedName>
</protein>
<gene>
    <name evidence="1" type="ordered locus">EUBELI_00909</name>
</gene>